<name>A0A1J0R4E6_9TRYP</name>
<dbReference type="AlphaFoldDB" id="A0A1J0R4E6"/>
<dbReference type="EMBL" id="KX698760">
    <property type="protein sequence ID" value="APD72716.1"/>
    <property type="molecule type" value="Genomic_DNA"/>
</dbReference>
<sequence>MFLLSLTPFAAFAAQHNAKEYRDMCAILKLLTQKIPSTQTKDSGDKAVTSVTATAKMAAIYANIVRHNLTVAPDTILAVLSDKAKYKDGKTVKANGEVKDVFTGIDEGTIDVMFSQAPKLRGPGADKDFTQQYGMPIDLEIRERLRPTVTALANKAAQLRSRLVALGVADNDLRAQTRKLMLKALYGQAYLTKNSASITADGEAPALAANEFSWTAGASRDDKCKTATGAPDKAWHCLAQDMVCLCVNGHRSCNQYRTAQQTASADYSGTTATKATALGTFNKLATACTTGKTERDTELSGTALAQEVAALTANFGANWVSQAAVGDATTNGGDKSDILGVYTVGGTTKVDCSATGASPLNAGGTGICVNYGAMFSSGKGITWINTVLEAADTLNTICQDSVDQMVIFKSAEAVESQIETLRLMRNLLTQAGAKDVRQKAQKTTAEEQQKCAKQATKTPTAGTGEKKRILLNLCAAPFRTRQTVKL</sequence>
<proteinExistence type="predicted"/>
<dbReference type="VEuPathDB" id="TriTrypDB:Tb427_000324900"/>
<evidence type="ECO:0000313" key="2">
    <source>
        <dbReference type="EMBL" id="APD72716.1"/>
    </source>
</evidence>
<keyword evidence="1" id="KW-0732">Signal</keyword>
<organism evidence="2">
    <name type="scientific">Trypanosoma brucei</name>
    <dbReference type="NCBI Taxonomy" id="5691"/>
    <lineage>
        <taxon>Eukaryota</taxon>
        <taxon>Discoba</taxon>
        <taxon>Euglenozoa</taxon>
        <taxon>Kinetoplastea</taxon>
        <taxon>Metakinetoplastina</taxon>
        <taxon>Trypanosomatida</taxon>
        <taxon>Trypanosomatidae</taxon>
        <taxon>Trypanosoma</taxon>
    </lineage>
</organism>
<protein>
    <submittedName>
        <fullName evidence="2">Variant surface glycoprotein 1125.1087</fullName>
    </submittedName>
</protein>
<feature type="chain" id="PRO_5012249784" evidence="1">
    <location>
        <begin position="19"/>
        <end position="486"/>
    </location>
</feature>
<reference evidence="2" key="1">
    <citation type="submission" date="2016-08" db="EMBL/GenBank/DDBJ databases">
        <title>VSG repertoire of Trypanosoma brucei EATRO 1125.</title>
        <authorList>
            <person name="Cross G.A."/>
        </authorList>
    </citation>
    <scope>NUCLEOTIDE SEQUENCE</scope>
    <source>
        <strain evidence="2">EATRO 1125</strain>
    </source>
</reference>
<evidence type="ECO:0000256" key="1">
    <source>
        <dbReference type="SAM" id="SignalP"/>
    </source>
</evidence>
<feature type="signal peptide" evidence="1">
    <location>
        <begin position="1"/>
        <end position="18"/>
    </location>
</feature>
<accession>A0A1J0R4E6</accession>